<sequence length="172" mass="19797">METYYTTDEKYLQAVEELNYGETPKALKLLNMIIAEDAMFARAHHLLGKINYYDLKDYQTAGYHFKTCMELEPAFPDNYTDYLSLVVFLQMDKQVQQVATAALTTAGVDHALIYEQLGLHAEKNKNWRKALSAYQNSLTEATTKEQTDNVTESINRVKLKQRPAVVYHYLVS</sequence>
<evidence type="ECO:0000313" key="1">
    <source>
        <dbReference type="EMBL" id="MFD0794121.1"/>
    </source>
</evidence>
<protein>
    <submittedName>
        <fullName evidence="1">Tetratricopeptide repeat protein</fullName>
    </submittedName>
</protein>
<evidence type="ECO:0000313" key="2">
    <source>
        <dbReference type="Proteomes" id="UP001597010"/>
    </source>
</evidence>
<reference evidence="2" key="1">
    <citation type="journal article" date="2019" name="Int. J. Syst. Evol. Microbiol.">
        <title>The Global Catalogue of Microorganisms (GCM) 10K type strain sequencing project: providing services to taxonomists for standard genome sequencing and annotation.</title>
        <authorList>
            <consortium name="The Broad Institute Genomics Platform"/>
            <consortium name="The Broad Institute Genome Sequencing Center for Infectious Disease"/>
            <person name="Wu L."/>
            <person name="Ma J."/>
        </authorList>
    </citation>
    <scope>NUCLEOTIDE SEQUENCE [LARGE SCALE GENOMIC DNA]</scope>
    <source>
        <strain evidence="2">CCUG 61484</strain>
    </source>
</reference>
<dbReference type="RefSeq" id="WP_377114953.1">
    <property type="nucleotide sequence ID" value="NZ_JBHTHZ010000005.1"/>
</dbReference>
<dbReference type="EMBL" id="JBHTHZ010000005">
    <property type="protein sequence ID" value="MFD0794121.1"/>
    <property type="molecule type" value="Genomic_DNA"/>
</dbReference>
<dbReference type="Proteomes" id="UP001597010">
    <property type="component" value="Unassembled WGS sequence"/>
</dbReference>
<comment type="caution">
    <text evidence="1">The sequence shown here is derived from an EMBL/GenBank/DDBJ whole genome shotgun (WGS) entry which is preliminary data.</text>
</comment>
<organism evidence="1 2">
    <name type="scientific">Mucilaginibacter litoreus</name>
    <dbReference type="NCBI Taxonomy" id="1048221"/>
    <lineage>
        <taxon>Bacteria</taxon>
        <taxon>Pseudomonadati</taxon>
        <taxon>Bacteroidota</taxon>
        <taxon>Sphingobacteriia</taxon>
        <taxon>Sphingobacteriales</taxon>
        <taxon>Sphingobacteriaceae</taxon>
        <taxon>Mucilaginibacter</taxon>
    </lineage>
</organism>
<gene>
    <name evidence="1" type="ORF">ACFQZX_10870</name>
</gene>
<dbReference type="InterPro" id="IPR011990">
    <property type="entry name" value="TPR-like_helical_dom_sf"/>
</dbReference>
<name>A0ABW3AUG3_9SPHI</name>
<accession>A0ABW3AUG3</accession>
<proteinExistence type="predicted"/>
<dbReference type="Gene3D" id="1.25.40.10">
    <property type="entry name" value="Tetratricopeptide repeat domain"/>
    <property type="match status" value="1"/>
</dbReference>
<dbReference type="SUPFAM" id="SSF48452">
    <property type="entry name" value="TPR-like"/>
    <property type="match status" value="1"/>
</dbReference>
<keyword evidence="2" id="KW-1185">Reference proteome</keyword>